<evidence type="ECO:0000313" key="3">
    <source>
        <dbReference type="Proteomes" id="UP000717515"/>
    </source>
</evidence>
<organism evidence="2 3">
    <name type="scientific">Mortierella alpina</name>
    <name type="common">Oleaginous fungus</name>
    <name type="synonym">Mortierella renispora</name>
    <dbReference type="NCBI Taxonomy" id="64518"/>
    <lineage>
        <taxon>Eukaryota</taxon>
        <taxon>Fungi</taxon>
        <taxon>Fungi incertae sedis</taxon>
        <taxon>Mucoromycota</taxon>
        <taxon>Mortierellomycotina</taxon>
        <taxon>Mortierellomycetes</taxon>
        <taxon>Mortierellales</taxon>
        <taxon>Mortierellaceae</taxon>
        <taxon>Mortierella</taxon>
    </lineage>
</organism>
<dbReference type="InterPro" id="IPR038902">
    <property type="entry name" value="INTS1"/>
</dbReference>
<comment type="caution">
    <text evidence="2">The sequence shown here is derived from an EMBL/GenBank/DDBJ whole genome shotgun (WGS) entry which is preliminary data.</text>
</comment>
<dbReference type="PANTHER" id="PTHR21224:SF1">
    <property type="entry name" value="INTEGRATOR COMPLEX SUBUNIT 1"/>
    <property type="match status" value="1"/>
</dbReference>
<dbReference type="GO" id="GO:0032039">
    <property type="term" value="C:integrator complex"/>
    <property type="evidence" value="ECO:0007669"/>
    <property type="project" value="InterPro"/>
</dbReference>
<proteinExistence type="predicted"/>
<dbReference type="EMBL" id="JAIFTL010000090">
    <property type="protein sequence ID" value="KAG9323719.1"/>
    <property type="molecule type" value="Genomic_DNA"/>
</dbReference>
<evidence type="ECO:0000313" key="2">
    <source>
        <dbReference type="EMBL" id="KAG9323719.1"/>
    </source>
</evidence>
<dbReference type="GO" id="GO:0034474">
    <property type="term" value="P:U2 snRNA 3'-end processing"/>
    <property type="evidence" value="ECO:0007669"/>
    <property type="project" value="InterPro"/>
</dbReference>
<feature type="region of interest" description="Disordered" evidence="1">
    <location>
        <begin position="1"/>
        <end position="84"/>
    </location>
</feature>
<reference evidence="2" key="1">
    <citation type="submission" date="2021-07" db="EMBL/GenBank/DDBJ databases">
        <title>Draft genome of Mortierella alpina, strain LL118, isolated from an aspen leaf litter sample.</title>
        <authorList>
            <person name="Yang S."/>
            <person name="Vinatzer B.A."/>
        </authorList>
    </citation>
    <scope>NUCLEOTIDE SEQUENCE</scope>
    <source>
        <strain evidence="2">LL118</strain>
    </source>
</reference>
<gene>
    <name evidence="2" type="ORF">KVV02_006442</name>
</gene>
<dbReference type="Proteomes" id="UP000717515">
    <property type="component" value="Unassembled WGS sequence"/>
</dbReference>
<feature type="compositionally biased region" description="Low complexity" evidence="1">
    <location>
        <begin position="68"/>
        <end position="78"/>
    </location>
</feature>
<protein>
    <submittedName>
        <fullName evidence="2">Uncharacterized protein</fullName>
    </submittedName>
</protein>
<accession>A0A9P8A4C3</accession>
<evidence type="ECO:0000256" key="1">
    <source>
        <dbReference type="SAM" id="MobiDB-lite"/>
    </source>
</evidence>
<feature type="compositionally biased region" description="Polar residues" evidence="1">
    <location>
        <begin position="27"/>
        <end position="55"/>
    </location>
</feature>
<name>A0A9P8A4C3_MORAP</name>
<sequence>MSKDRKGKGPDRIHDLIPLGRAPTRPIKSSSKLEPNTPSLDVSLQSTMDSASADTISGPVPKRVRIGSATTSSNNSAPSTPPKIKTEETLLRSALRKVPGQQQQQQQQRPAKLKDLWTFTQNVRIEQETSLINPRQVDDEVHNTFMQTSWEEPPPLQHIRAALQYLKFNALKPDQVITSGLLRLGKAMPELLRDQTVSTMMIQMLRPEFTHSFKIRTNGQVVFLVCALLHLAWDEIDDWPTDFVMAYLEDALGERIWCAVAETKGFVGNVLTAFRIDSAAEEDSEEEEKFEPVRLDERSSASAVMGTIDFQQYTESLSLRKRYRDPATRSNIKQGTLVKLWGEIPHTVGSNPSDVLIRGVTKVMTVTCRWVEVRHKAMGCMEFWLGNFLKAAKPLLRQILRLISAQETLSRDDVETWTMLLDFRYKNRAHQVETVKEELRVALIGLSGQELIRTGLKHIMTAELNPNEFKNPYHLDLMELLLQNIPDKPAIEFGQLVQGCLIDAAQYMSGAAIGNLGQVPVVQTVKRWIRHLGKRSLEWNADIVVGLLKESPQLMKMGQKQEHQAQGGRTVSTLWLQLLTEIMCNVMMASSIDAKEMDDIKMSKFSIAHAHAFTLRWFQAISCVEASTAPPDEGDICKTPFGYVPMDVLRMCISRLLFLDPPQSYTVDSTSQEFDSNLIYKVVENGLPLTEGGLMALLDIRLPPKMLLAIVGDYISRATDLSRFYADSCIVKNPDVIVKIFNLSLFNDIPNAEVQKLARDVPLAWTQSFWTCCVIVVMLASCNLRVLALIVWDSMPVIRTLLELCISQHYSFPPPNYTSRSDPSAERLLRLGILADQEDRESVLTWEKQALITQGLWDSSRGDRRLALSESEYVGWLMRLNFGPSQPARAPPAEVLQQLKGVNERFGLGMKLASSRDPDYLGRMVGSNDDAAWVDRLLRDVPEILNALPASTLCARHCRSIILSNSEAEGANALAEKGVVDSNVRRKLVGYLEGVMVSNSTHAAYVNAGAASMRFQEVRDIFEYFLVRLCPSTSARSAEEADRVVQETKMSMKALFEGDLRWPNVLLQTVVKTHSTGFLWKTLQWIDDLVSAEGDAQWIAQSIDFLLSIESGGSASDQGPELSLLTIARLLTQRIFVFDWLLRDREPLLRRLMKRVDTYFAGQDSVMEDASSMKAIAQGAELTFANARKVQIELSGGSALNTYPEILRLALLTMSVGELDKQDGSTWSRLFQASSEANPEKPKRLVDGSALLSCDPTPSNDLQLRMRIVQFCGDTEVVKAAMDGLNLVQVIDLTKGAFGVDVKVAQVMHEALLLALEKEPENTVPVHLEQHTCKQLLLLLQYYADQGGLTSARALELVKSRFNAESFSSAASSALGTTSPTVLPNFFQMTA</sequence>
<dbReference type="PANTHER" id="PTHR21224">
    <property type="entry name" value="INTEGRATOR COMPLEX SUBUNIT 1"/>
    <property type="match status" value="1"/>
</dbReference>
<feature type="compositionally biased region" description="Basic and acidic residues" evidence="1">
    <location>
        <begin position="1"/>
        <end position="15"/>
    </location>
</feature>